<reference evidence="3" key="1">
    <citation type="journal article" date="2019" name="Int. J. Syst. Evol. Microbiol.">
        <title>The Global Catalogue of Microorganisms (GCM) 10K type strain sequencing project: providing services to taxonomists for standard genome sequencing and annotation.</title>
        <authorList>
            <consortium name="The Broad Institute Genomics Platform"/>
            <consortium name="The Broad Institute Genome Sequencing Center for Infectious Disease"/>
            <person name="Wu L."/>
            <person name="Ma J."/>
        </authorList>
    </citation>
    <scope>NUCLEOTIDE SEQUENCE [LARGE SCALE GENOMIC DNA]</scope>
    <source>
        <strain evidence="3">JCM 17326</strain>
    </source>
</reference>
<dbReference type="RefSeq" id="WP_345576826.1">
    <property type="nucleotide sequence ID" value="NZ_BAABDQ010000051.1"/>
</dbReference>
<name>A0ABP6ZNZ2_9ACTN</name>
<gene>
    <name evidence="2" type="ORF">GCM10022419_119860</name>
</gene>
<evidence type="ECO:0000313" key="3">
    <source>
        <dbReference type="Proteomes" id="UP001500630"/>
    </source>
</evidence>
<evidence type="ECO:0000313" key="2">
    <source>
        <dbReference type="EMBL" id="GAA3614681.1"/>
    </source>
</evidence>
<protein>
    <submittedName>
        <fullName evidence="2">Uncharacterized protein</fullName>
    </submittedName>
</protein>
<comment type="caution">
    <text evidence="2">The sequence shown here is derived from an EMBL/GenBank/DDBJ whole genome shotgun (WGS) entry which is preliminary data.</text>
</comment>
<feature type="compositionally biased region" description="Basic and acidic residues" evidence="1">
    <location>
        <begin position="41"/>
        <end position="52"/>
    </location>
</feature>
<proteinExistence type="predicted"/>
<dbReference type="EMBL" id="BAABDQ010000051">
    <property type="protein sequence ID" value="GAA3614681.1"/>
    <property type="molecule type" value="Genomic_DNA"/>
</dbReference>
<sequence>MAADEGVTPAWLAKQIETGDPDLLLSMVKTMVGTSMSAEADGQRRRGSDGHRAGLACRRLRDVHGGLAASTASRSMRWPRP</sequence>
<accession>A0ABP6ZNZ2</accession>
<dbReference type="Proteomes" id="UP001500630">
    <property type="component" value="Unassembled WGS sequence"/>
</dbReference>
<evidence type="ECO:0000256" key="1">
    <source>
        <dbReference type="SAM" id="MobiDB-lite"/>
    </source>
</evidence>
<feature type="region of interest" description="Disordered" evidence="1">
    <location>
        <begin position="36"/>
        <end position="56"/>
    </location>
</feature>
<organism evidence="2 3">
    <name type="scientific">Nonomuraea rosea</name>
    <dbReference type="NCBI Taxonomy" id="638574"/>
    <lineage>
        <taxon>Bacteria</taxon>
        <taxon>Bacillati</taxon>
        <taxon>Actinomycetota</taxon>
        <taxon>Actinomycetes</taxon>
        <taxon>Streptosporangiales</taxon>
        <taxon>Streptosporangiaceae</taxon>
        <taxon>Nonomuraea</taxon>
    </lineage>
</organism>
<keyword evidence="3" id="KW-1185">Reference proteome</keyword>